<evidence type="ECO:0000256" key="3">
    <source>
        <dbReference type="ARBA" id="ARBA00022741"/>
    </source>
</evidence>
<gene>
    <name evidence="7" type="ORF">PCOR1329_LOCUS22758</name>
</gene>
<organism evidence="7 8">
    <name type="scientific">Prorocentrum cordatum</name>
    <dbReference type="NCBI Taxonomy" id="2364126"/>
    <lineage>
        <taxon>Eukaryota</taxon>
        <taxon>Sar</taxon>
        <taxon>Alveolata</taxon>
        <taxon>Dinophyceae</taxon>
        <taxon>Prorocentrales</taxon>
        <taxon>Prorocentraceae</taxon>
        <taxon>Prorocentrum</taxon>
    </lineage>
</organism>
<evidence type="ECO:0000256" key="2">
    <source>
        <dbReference type="ARBA" id="ARBA00022679"/>
    </source>
</evidence>
<dbReference type="SUPFAM" id="SSF56112">
    <property type="entry name" value="Protein kinase-like (PK-like)"/>
    <property type="match status" value="1"/>
</dbReference>
<keyword evidence="2" id="KW-0808">Transferase</keyword>
<dbReference type="Gene3D" id="1.10.510.10">
    <property type="entry name" value="Transferase(Phosphotransferase) domain 1"/>
    <property type="match status" value="1"/>
</dbReference>
<feature type="domain" description="Protein kinase" evidence="6">
    <location>
        <begin position="1"/>
        <end position="154"/>
    </location>
</feature>
<dbReference type="Proteomes" id="UP001189429">
    <property type="component" value="Unassembled WGS sequence"/>
</dbReference>
<dbReference type="Pfam" id="PF00069">
    <property type="entry name" value="Pkinase"/>
    <property type="match status" value="1"/>
</dbReference>
<sequence>AELKRRGCFEEPEGVVTWESVVRAIDYLHSHGIVHRDLKPENILLSGDGTVKLADFGWCAELKDQPRSTFCGTVDYLSPEMVNSEPHDHTVDLWALGVLLYELLANRSPFRASNQAQVLLRIMQALCSMFAPLWSNSSSLSWPRSARLVPLCAA</sequence>
<evidence type="ECO:0000313" key="7">
    <source>
        <dbReference type="EMBL" id="CAK0821430.1"/>
    </source>
</evidence>
<dbReference type="EMBL" id="CAUYUJ010007644">
    <property type="protein sequence ID" value="CAK0821430.1"/>
    <property type="molecule type" value="Genomic_DNA"/>
</dbReference>
<dbReference type="InterPro" id="IPR011009">
    <property type="entry name" value="Kinase-like_dom_sf"/>
</dbReference>
<feature type="non-terminal residue" evidence="7">
    <location>
        <position position="154"/>
    </location>
</feature>
<evidence type="ECO:0000256" key="4">
    <source>
        <dbReference type="ARBA" id="ARBA00022777"/>
    </source>
</evidence>
<protein>
    <recommendedName>
        <fullName evidence="6">Protein kinase domain-containing protein</fullName>
    </recommendedName>
</protein>
<evidence type="ECO:0000256" key="5">
    <source>
        <dbReference type="ARBA" id="ARBA00022840"/>
    </source>
</evidence>
<keyword evidence="5" id="KW-0067">ATP-binding</keyword>
<keyword evidence="3" id="KW-0547">Nucleotide-binding</keyword>
<proteinExistence type="predicted"/>
<evidence type="ECO:0000313" key="8">
    <source>
        <dbReference type="Proteomes" id="UP001189429"/>
    </source>
</evidence>
<name>A0ABN9RRU9_9DINO</name>
<keyword evidence="8" id="KW-1185">Reference proteome</keyword>
<reference evidence="7" key="1">
    <citation type="submission" date="2023-10" db="EMBL/GenBank/DDBJ databases">
        <authorList>
            <person name="Chen Y."/>
            <person name="Shah S."/>
            <person name="Dougan E. K."/>
            <person name="Thang M."/>
            <person name="Chan C."/>
        </authorList>
    </citation>
    <scope>NUCLEOTIDE SEQUENCE [LARGE SCALE GENOMIC DNA]</scope>
</reference>
<evidence type="ECO:0000256" key="1">
    <source>
        <dbReference type="ARBA" id="ARBA00022527"/>
    </source>
</evidence>
<dbReference type="InterPro" id="IPR008271">
    <property type="entry name" value="Ser/Thr_kinase_AS"/>
</dbReference>
<keyword evidence="4" id="KW-0418">Kinase</keyword>
<dbReference type="PROSITE" id="PS50011">
    <property type="entry name" value="PROTEIN_KINASE_DOM"/>
    <property type="match status" value="1"/>
</dbReference>
<dbReference type="InterPro" id="IPR000719">
    <property type="entry name" value="Prot_kinase_dom"/>
</dbReference>
<dbReference type="SMART" id="SM00220">
    <property type="entry name" value="S_TKc"/>
    <property type="match status" value="1"/>
</dbReference>
<comment type="caution">
    <text evidence="7">The sequence shown here is derived from an EMBL/GenBank/DDBJ whole genome shotgun (WGS) entry which is preliminary data.</text>
</comment>
<accession>A0ABN9RRU9</accession>
<evidence type="ECO:0000259" key="6">
    <source>
        <dbReference type="PROSITE" id="PS50011"/>
    </source>
</evidence>
<dbReference type="PROSITE" id="PS00108">
    <property type="entry name" value="PROTEIN_KINASE_ST"/>
    <property type="match status" value="1"/>
</dbReference>
<dbReference type="InterPro" id="IPR030616">
    <property type="entry name" value="Aur-like"/>
</dbReference>
<dbReference type="PANTHER" id="PTHR24350">
    <property type="entry name" value="SERINE/THREONINE-PROTEIN KINASE IAL-RELATED"/>
    <property type="match status" value="1"/>
</dbReference>
<feature type="non-terminal residue" evidence="7">
    <location>
        <position position="1"/>
    </location>
</feature>
<keyword evidence="1" id="KW-0723">Serine/threonine-protein kinase</keyword>